<comment type="caution">
    <text evidence="2">The sequence shown here is derived from an EMBL/GenBank/DDBJ whole genome shotgun (WGS) entry which is preliminary data.</text>
</comment>
<dbReference type="RefSeq" id="WP_343798068.1">
    <property type="nucleotide sequence ID" value="NZ_BAAAGF010000003.1"/>
</dbReference>
<evidence type="ECO:0000313" key="3">
    <source>
        <dbReference type="Proteomes" id="UP001500736"/>
    </source>
</evidence>
<gene>
    <name evidence="2" type="ORF">GCM10009431_20680</name>
</gene>
<keyword evidence="1" id="KW-0732">Signal</keyword>
<keyword evidence="3" id="KW-1185">Reference proteome</keyword>
<organism evidence="2 3">
    <name type="scientific">Gaetbulibacter jejuensis</name>
    <dbReference type="NCBI Taxonomy" id="584607"/>
    <lineage>
        <taxon>Bacteria</taxon>
        <taxon>Pseudomonadati</taxon>
        <taxon>Bacteroidota</taxon>
        <taxon>Flavobacteriia</taxon>
        <taxon>Flavobacteriales</taxon>
        <taxon>Flavobacteriaceae</taxon>
        <taxon>Gaetbulibacter</taxon>
    </lineage>
</organism>
<feature type="chain" id="PRO_5046804509" description="SH3 domain-containing protein" evidence="1">
    <location>
        <begin position="17"/>
        <end position="180"/>
    </location>
</feature>
<reference evidence="2 3" key="1">
    <citation type="journal article" date="2019" name="Int. J. Syst. Evol. Microbiol.">
        <title>The Global Catalogue of Microorganisms (GCM) 10K type strain sequencing project: providing services to taxonomists for standard genome sequencing and annotation.</title>
        <authorList>
            <consortium name="The Broad Institute Genomics Platform"/>
            <consortium name="The Broad Institute Genome Sequencing Center for Infectious Disease"/>
            <person name="Wu L."/>
            <person name="Ma J."/>
        </authorList>
    </citation>
    <scope>NUCLEOTIDE SEQUENCE [LARGE SCALE GENOMIC DNA]</scope>
    <source>
        <strain evidence="2 3">JCM 15976</strain>
    </source>
</reference>
<feature type="signal peptide" evidence="1">
    <location>
        <begin position="1"/>
        <end position="16"/>
    </location>
</feature>
<name>A0ABN1JS09_9FLAO</name>
<evidence type="ECO:0000313" key="2">
    <source>
        <dbReference type="EMBL" id="GAA0745523.1"/>
    </source>
</evidence>
<evidence type="ECO:0008006" key="4">
    <source>
        <dbReference type="Google" id="ProtNLM"/>
    </source>
</evidence>
<dbReference type="EMBL" id="BAAAGF010000003">
    <property type="protein sequence ID" value="GAA0745523.1"/>
    <property type="molecule type" value="Genomic_DNA"/>
</dbReference>
<evidence type="ECO:0000256" key="1">
    <source>
        <dbReference type="SAM" id="SignalP"/>
    </source>
</evidence>
<proteinExistence type="predicted"/>
<dbReference type="Proteomes" id="UP001500736">
    <property type="component" value="Unassembled WGS sequence"/>
</dbReference>
<accession>A0ABN1JS09</accession>
<sequence length="180" mass="21357">MRSFILFLLCSFTLFAQDNDQTHYLEFVESYYDKESKQPIYIYDDIDGRIVDTLYNNESKYSWYKIAIIESSYGWFKIKNIQRLPDAYKNYDYENHWVKSSGFLVSVDVYEDGNKVYLYDLASKTSNKIHKISDFQKVNIIEISDLWAKVSFNVGKKSVSGWLSFKDQCAYPWTTCPKYD</sequence>
<protein>
    <recommendedName>
        <fullName evidence="4">SH3 domain-containing protein</fullName>
    </recommendedName>
</protein>